<gene>
    <name evidence="1" type="ORF">PoB_000521800</name>
</gene>
<reference evidence="1 2" key="1">
    <citation type="journal article" date="2021" name="Elife">
        <title>Chloroplast acquisition without the gene transfer in kleptoplastic sea slugs, Plakobranchus ocellatus.</title>
        <authorList>
            <person name="Maeda T."/>
            <person name="Takahashi S."/>
            <person name="Yoshida T."/>
            <person name="Shimamura S."/>
            <person name="Takaki Y."/>
            <person name="Nagai Y."/>
            <person name="Toyoda A."/>
            <person name="Suzuki Y."/>
            <person name="Arimoto A."/>
            <person name="Ishii H."/>
            <person name="Satoh N."/>
            <person name="Nishiyama T."/>
            <person name="Hasebe M."/>
            <person name="Maruyama T."/>
            <person name="Minagawa J."/>
            <person name="Obokata J."/>
            <person name="Shigenobu S."/>
        </authorList>
    </citation>
    <scope>NUCLEOTIDE SEQUENCE [LARGE SCALE GENOMIC DNA]</scope>
</reference>
<dbReference type="AlphaFoldDB" id="A0AAV3Y973"/>
<dbReference type="Proteomes" id="UP000735302">
    <property type="component" value="Unassembled WGS sequence"/>
</dbReference>
<proteinExistence type="predicted"/>
<evidence type="ECO:0000313" key="2">
    <source>
        <dbReference type="Proteomes" id="UP000735302"/>
    </source>
</evidence>
<dbReference type="EMBL" id="BLXT01000597">
    <property type="protein sequence ID" value="GFN78712.1"/>
    <property type="molecule type" value="Genomic_DNA"/>
</dbReference>
<sequence length="145" mass="16027">MVTLVRDEDCKRHMVVTLGSDEDYIMVTTASDEDYMVVTLASDEDYAMITTASEEEAYGACSSNRCVEAKSQLSNPWLQNLSRVGVVANIVCAVSKKIIAFPNMLVVAPLEAQTAAPSVRCHLKLRHQSFMLAMTSRDVSRLRAH</sequence>
<organism evidence="1 2">
    <name type="scientific">Plakobranchus ocellatus</name>
    <dbReference type="NCBI Taxonomy" id="259542"/>
    <lineage>
        <taxon>Eukaryota</taxon>
        <taxon>Metazoa</taxon>
        <taxon>Spiralia</taxon>
        <taxon>Lophotrochozoa</taxon>
        <taxon>Mollusca</taxon>
        <taxon>Gastropoda</taxon>
        <taxon>Heterobranchia</taxon>
        <taxon>Euthyneura</taxon>
        <taxon>Panpulmonata</taxon>
        <taxon>Sacoglossa</taxon>
        <taxon>Placobranchoidea</taxon>
        <taxon>Plakobranchidae</taxon>
        <taxon>Plakobranchus</taxon>
    </lineage>
</organism>
<protein>
    <submittedName>
        <fullName evidence="1">Uncharacterized protein</fullName>
    </submittedName>
</protein>
<keyword evidence="2" id="KW-1185">Reference proteome</keyword>
<name>A0AAV3Y973_9GAST</name>
<accession>A0AAV3Y973</accession>
<comment type="caution">
    <text evidence="1">The sequence shown here is derived from an EMBL/GenBank/DDBJ whole genome shotgun (WGS) entry which is preliminary data.</text>
</comment>
<evidence type="ECO:0000313" key="1">
    <source>
        <dbReference type="EMBL" id="GFN78712.1"/>
    </source>
</evidence>